<accession>A0ACB7ZVB4</accession>
<evidence type="ECO:0000313" key="2">
    <source>
        <dbReference type="Proteomes" id="UP000790377"/>
    </source>
</evidence>
<protein>
    <submittedName>
        <fullName evidence="1">Uncharacterized protein</fullName>
    </submittedName>
</protein>
<comment type="caution">
    <text evidence="1">The sequence shown here is derived from an EMBL/GenBank/DDBJ whole genome shotgun (WGS) entry which is preliminary data.</text>
</comment>
<name>A0ACB7ZVB4_9AGAM</name>
<proteinExistence type="predicted"/>
<organism evidence="1 2">
    <name type="scientific">Hygrophoropsis aurantiaca</name>
    <dbReference type="NCBI Taxonomy" id="72124"/>
    <lineage>
        <taxon>Eukaryota</taxon>
        <taxon>Fungi</taxon>
        <taxon>Dikarya</taxon>
        <taxon>Basidiomycota</taxon>
        <taxon>Agaricomycotina</taxon>
        <taxon>Agaricomycetes</taxon>
        <taxon>Agaricomycetidae</taxon>
        <taxon>Boletales</taxon>
        <taxon>Coniophorineae</taxon>
        <taxon>Hygrophoropsidaceae</taxon>
        <taxon>Hygrophoropsis</taxon>
    </lineage>
</organism>
<gene>
    <name evidence="1" type="ORF">BJ138DRAFT_1119564</name>
</gene>
<reference evidence="1" key="1">
    <citation type="journal article" date="2021" name="New Phytol.">
        <title>Evolutionary innovations through gain and loss of genes in the ectomycorrhizal Boletales.</title>
        <authorList>
            <person name="Wu G."/>
            <person name="Miyauchi S."/>
            <person name="Morin E."/>
            <person name="Kuo A."/>
            <person name="Drula E."/>
            <person name="Varga T."/>
            <person name="Kohler A."/>
            <person name="Feng B."/>
            <person name="Cao Y."/>
            <person name="Lipzen A."/>
            <person name="Daum C."/>
            <person name="Hundley H."/>
            <person name="Pangilinan J."/>
            <person name="Johnson J."/>
            <person name="Barry K."/>
            <person name="LaButti K."/>
            <person name="Ng V."/>
            <person name="Ahrendt S."/>
            <person name="Min B."/>
            <person name="Choi I.G."/>
            <person name="Park H."/>
            <person name="Plett J.M."/>
            <person name="Magnuson J."/>
            <person name="Spatafora J.W."/>
            <person name="Nagy L.G."/>
            <person name="Henrissat B."/>
            <person name="Grigoriev I.V."/>
            <person name="Yang Z.L."/>
            <person name="Xu J."/>
            <person name="Martin F.M."/>
        </authorList>
    </citation>
    <scope>NUCLEOTIDE SEQUENCE</scope>
    <source>
        <strain evidence="1">ATCC 28755</strain>
    </source>
</reference>
<keyword evidence="2" id="KW-1185">Reference proteome</keyword>
<dbReference type="EMBL" id="MU268537">
    <property type="protein sequence ID" value="KAH7904273.1"/>
    <property type="molecule type" value="Genomic_DNA"/>
</dbReference>
<dbReference type="Proteomes" id="UP000790377">
    <property type="component" value="Unassembled WGS sequence"/>
</dbReference>
<sequence>MTRRTVRKPRKGVGDNIRKPQRGLCGDNQRQATERWLDKPGVREAQREKARLRSARNRALKKALGLHISSDRTASRDRATSASPKHSLSDFNNASLHKHTPYEESPATSLTTRLQSTDLPSLPTLTALQVKVNEWQVKWGPETAWGKYFDSALQHSRKKGWESTDHFFHECEQHALKGRAILRSVREHVQMPHTSDREMIGDQLLQVYDMLMMVLSEVRFFEVKLDSLCPCGAED</sequence>
<evidence type="ECO:0000313" key="1">
    <source>
        <dbReference type="EMBL" id="KAH7904273.1"/>
    </source>
</evidence>